<dbReference type="Gene3D" id="1.25.40.10">
    <property type="entry name" value="Tetratricopeptide repeat domain"/>
    <property type="match status" value="1"/>
</dbReference>
<gene>
    <name evidence="3" type="ORF">CCS41_07255</name>
</gene>
<proteinExistence type="inferred from homology"/>
<keyword evidence="2" id="KW-0143">Chaperone</keyword>
<dbReference type="OrthoDB" id="8591320at2"/>
<dbReference type="Proteomes" id="UP000261875">
    <property type="component" value="Chromosome"/>
</dbReference>
<dbReference type="InterPro" id="IPR016379">
    <property type="entry name" value="T3SS_Ca_resp_chp_LcrH/SycD_sub"/>
</dbReference>
<dbReference type="InterPro" id="IPR011716">
    <property type="entry name" value="TPR-3"/>
</dbReference>
<dbReference type="PIRSF" id="PIRSF003165">
    <property type="entry name" value="Chaperone_SicA"/>
    <property type="match status" value="1"/>
</dbReference>
<dbReference type="InterPro" id="IPR005415">
    <property type="entry name" value="T3SS_Ca_resp_chp_LcrH/SycD"/>
</dbReference>
<sequence>MQEQNNITEEQITEMVLDAVNDSATLKDIHGIPEEMMEGLYAHAYDFYHQGRLDDAETFFRFLCMYDFYNPDYFTGLAAVYQLKKQFQKAADLYAVAFALSKNDYKTVFFNGQCQLLMGKILNAKKCFELVCQQSNDNNLCLKAKAYLDTLKPIKSEETAEEE</sequence>
<dbReference type="AlphaFoldDB" id="A0A2U8I8M9"/>
<dbReference type="PRINTS" id="PR01595">
    <property type="entry name" value="SYCDCHAPRONE"/>
</dbReference>
<evidence type="ECO:0000313" key="3">
    <source>
        <dbReference type="EMBL" id="AWK14314.1"/>
    </source>
</evidence>
<dbReference type="KEGG" id="fsm:CCS41_07255"/>
<evidence type="ECO:0000256" key="2">
    <source>
        <dbReference type="ARBA" id="ARBA00023186"/>
    </source>
</evidence>
<dbReference type="SUPFAM" id="SSF48452">
    <property type="entry name" value="TPR-like"/>
    <property type="match status" value="1"/>
</dbReference>
<dbReference type="NCBIfam" id="TIGR02552">
    <property type="entry name" value="LcrH_SycD"/>
    <property type="match status" value="1"/>
</dbReference>
<accession>A0A2U8I8M9</accession>
<keyword evidence="4" id="KW-1185">Reference proteome</keyword>
<dbReference type="InterPro" id="IPR011990">
    <property type="entry name" value="TPR-like_helical_dom_sf"/>
</dbReference>
<dbReference type="NCBIfam" id="NF011859">
    <property type="entry name" value="PRK15331.1"/>
    <property type="match status" value="1"/>
</dbReference>
<comment type="similarity">
    <text evidence="1">Belongs to the LcrH/SycD chaperone family.</text>
</comment>
<dbReference type="Pfam" id="PF07720">
    <property type="entry name" value="TPR_3"/>
    <property type="match status" value="2"/>
</dbReference>
<name>A0A2U8I8M9_9GAMM</name>
<evidence type="ECO:0000313" key="4">
    <source>
        <dbReference type="Proteomes" id="UP000261875"/>
    </source>
</evidence>
<dbReference type="EMBL" id="CP021659">
    <property type="protein sequence ID" value="AWK14314.1"/>
    <property type="molecule type" value="Genomic_DNA"/>
</dbReference>
<dbReference type="RefSeq" id="WP_072549590.1">
    <property type="nucleotide sequence ID" value="NZ_CP021659.1"/>
</dbReference>
<organism evidence="3 4">
    <name type="scientific">Candidatus Fukatsuia symbiotica</name>
    <dbReference type="NCBI Taxonomy" id="1878942"/>
    <lineage>
        <taxon>Bacteria</taxon>
        <taxon>Pseudomonadati</taxon>
        <taxon>Pseudomonadota</taxon>
        <taxon>Gammaproteobacteria</taxon>
        <taxon>Enterobacterales</taxon>
        <taxon>Yersiniaceae</taxon>
        <taxon>Candidatus Fukatsuia</taxon>
    </lineage>
</organism>
<evidence type="ECO:0000256" key="1">
    <source>
        <dbReference type="ARBA" id="ARBA00010244"/>
    </source>
</evidence>
<dbReference type="STRING" id="1878942.GCA_900128755_00407"/>
<reference evidence="3 4" key="1">
    <citation type="submission" date="2017-05" db="EMBL/GenBank/DDBJ databases">
        <title>Genome sequence of Candidatus Fukatsuia symbiotica and Candidatus Hamiltonella defensa from Acyrthosiphon pisum strain 5D.</title>
        <authorList>
            <person name="Patel V.A."/>
            <person name="Chevignon G."/>
            <person name="Russell J.A."/>
            <person name="Oliver K.M."/>
        </authorList>
    </citation>
    <scope>NUCLEOTIDE SEQUENCE [LARGE SCALE GENOMIC DNA]</scope>
    <source>
        <strain evidence="3 4">5D</strain>
    </source>
</reference>
<protein>
    <submittedName>
        <fullName evidence="3">CesD/SycD/LcrH family type III secretion system chaperone</fullName>
    </submittedName>
</protein>